<dbReference type="EMBL" id="LS483476">
    <property type="protein sequence ID" value="SQI52707.1"/>
    <property type="molecule type" value="Genomic_DNA"/>
</dbReference>
<dbReference type="GO" id="GO:0016491">
    <property type="term" value="F:oxidoreductase activity"/>
    <property type="evidence" value="ECO:0007669"/>
    <property type="project" value="UniProtKB-KW"/>
</dbReference>
<dbReference type="InterPro" id="IPR002035">
    <property type="entry name" value="VWF_A"/>
</dbReference>
<dbReference type="PROSITE" id="PS51257">
    <property type="entry name" value="PROKAR_LIPOPROTEIN"/>
    <property type="match status" value="1"/>
</dbReference>
<keyword evidence="5" id="KW-1185">Reference proteome</keyword>
<gene>
    <name evidence="4" type="primary">dadA_3</name>
    <name evidence="4" type="ORF">NCTC4824_00544</name>
</gene>
<dbReference type="RefSeq" id="WP_066142779.1">
    <property type="nucleotide sequence ID" value="NZ_CBCSGM010000002.1"/>
</dbReference>
<dbReference type="SMART" id="SM00327">
    <property type="entry name" value="VWA"/>
    <property type="match status" value="1"/>
</dbReference>
<dbReference type="Proteomes" id="UP000249134">
    <property type="component" value="Chromosome 1"/>
</dbReference>
<keyword evidence="4" id="KW-0560">Oxidoreductase</keyword>
<dbReference type="SUPFAM" id="SSF53300">
    <property type="entry name" value="vWA-like"/>
    <property type="match status" value="1"/>
</dbReference>
<dbReference type="InterPro" id="IPR036465">
    <property type="entry name" value="vWFA_dom_sf"/>
</dbReference>
<name>A0A2X4VKL0_LEDLE</name>
<sequence>MKLKNLLLCIIAIIVLTACGKKDADNKKLELDQPIALDETTENVAKQKDEGIAEPEKEAEEVSNEEEIEVKPLPQTLAELAALPTGHIDYVGILKEEEQKQMDELTKDLPDISGEPTEQQLDAYYNDLLAIFQQDFNGPEELIAEMKFQSIGSPDIDNPRMQFKENLNVLVLLDASGSMNVDLGGQTQMDAAKKAITNFVKGLPKEANVGLRVYGHKGTGSDSDKKLSCSSSELIYPLAPYNQSDFQSSLDKAQPSGWTPIQLALNEAEKDLAPYKGEENTNIVYLVSDGISTCDDDPVAAAEALYNSDITPIVNVIGFNIDHEGQKQLKEVAKATEGTYQDVQNAETLQKELDQANEIAKAWADWKKNKTDRLEGDRTRNWLSIFGYNSREFKKWVDERQQVGFSLQYLYQTKKIMSRESHDYLRQKNRDYHDWIEEEYEKLKKELHELNDKKVDEAIRTLEEKYMENAPE</sequence>
<dbReference type="AlphaFoldDB" id="A0A2X4VKL0"/>
<dbReference type="STRING" id="1348624.GCA_001591545_02664"/>
<dbReference type="Pfam" id="PF00092">
    <property type="entry name" value="VWA"/>
    <property type="match status" value="1"/>
</dbReference>
<evidence type="ECO:0000256" key="1">
    <source>
        <dbReference type="SAM" id="Coils"/>
    </source>
</evidence>
<reference evidence="4 5" key="1">
    <citation type="submission" date="2018-06" db="EMBL/GenBank/DDBJ databases">
        <authorList>
            <consortium name="Pathogen Informatics"/>
            <person name="Doyle S."/>
        </authorList>
    </citation>
    <scope>NUCLEOTIDE SEQUENCE [LARGE SCALE GENOMIC DNA]</scope>
    <source>
        <strain evidence="4 5">NCTC4824</strain>
    </source>
</reference>
<evidence type="ECO:0000313" key="4">
    <source>
        <dbReference type="EMBL" id="SQI52707.1"/>
    </source>
</evidence>
<accession>A0A2X4VKL0</accession>
<dbReference type="Gene3D" id="3.40.50.410">
    <property type="entry name" value="von Willebrand factor, type A domain"/>
    <property type="match status" value="1"/>
</dbReference>
<dbReference type="KEGG" id="blen:NCTC4824_00544"/>
<dbReference type="EC" id="1.4.99.6" evidence="4"/>
<evidence type="ECO:0000259" key="3">
    <source>
        <dbReference type="PROSITE" id="PS50234"/>
    </source>
</evidence>
<protein>
    <submittedName>
        <fullName evidence="4">D-amino acid dehydrogenase, large subunit</fullName>
        <ecNumber evidence="4">1.4.99.6</ecNumber>
    </submittedName>
</protein>
<organism evidence="4 5">
    <name type="scientific">Lederbergia lenta</name>
    <name type="common">Bacillus lentus</name>
    <dbReference type="NCBI Taxonomy" id="1467"/>
    <lineage>
        <taxon>Bacteria</taxon>
        <taxon>Bacillati</taxon>
        <taxon>Bacillota</taxon>
        <taxon>Bacilli</taxon>
        <taxon>Bacillales</taxon>
        <taxon>Bacillaceae</taxon>
        <taxon>Lederbergia</taxon>
    </lineage>
</organism>
<feature type="coiled-coil region" evidence="1">
    <location>
        <begin position="433"/>
        <end position="460"/>
    </location>
</feature>
<evidence type="ECO:0000256" key="2">
    <source>
        <dbReference type="SAM" id="MobiDB-lite"/>
    </source>
</evidence>
<evidence type="ECO:0000313" key="5">
    <source>
        <dbReference type="Proteomes" id="UP000249134"/>
    </source>
</evidence>
<feature type="region of interest" description="Disordered" evidence="2">
    <location>
        <begin position="42"/>
        <end position="67"/>
    </location>
</feature>
<proteinExistence type="predicted"/>
<keyword evidence="1" id="KW-0175">Coiled coil</keyword>
<feature type="domain" description="VWFA" evidence="3">
    <location>
        <begin position="168"/>
        <end position="359"/>
    </location>
</feature>
<dbReference type="PROSITE" id="PS50234">
    <property type="entry name" value="VWFA"/>
    <property type="match status" value="1"/>
</dbReference>
<feature type="compositionally biased region" description="Acidic residues" evidence="2">
    <location>
        <begin position="57"/>
        <end position="67"/>
    </location>
</feature>
<feature type="compositionally biased region" description="Basic and acidic residues" evidence="2">
    <location>
        <begin position="45"/>
        <end position="56"/>
    </location>
</feature>